<dbReference type="EMBL" id="JBGUAW010000002">
    <property type="protein sequence ID" value="MFA9459848.1"/>
    <property type="molecule type" value="Genomic_DNA"/>
</dbReference>
<evidence type="ECO:0000313" key="2">
    <source>
        <dbReference type="EMBL" id="MFA9459848.1"/>
    </source>
</evidence>
<dbReference type="Pfam" id="PF00248">
    <property type="entry name" value="Aldo_ket_red"/>
    <property type="match status" value="1"/>
</dbReference>
<dbReference type="SUPFAM" id="SSF51430">
    <property type="entry name" value="NAD(P)-linked oxidoreductase"/>
    <property type="match status" value="1"/>
</dbReference>
<dbReference type="InterPro" id="IPR036812">
    <property type="entry name" value="NAD(P)_OxRdtase_dom_sf"/>
</dbReference>
<dbReference type="InterPro" id="IPR023210">
    <property type="entry name" value="NADP_OxRdtase_dom"/>
</dbReference>
<dbReference type="RefSeq" id="WP_373654633.1">
    <property type="nucleotide sequence ID" value="NZ_JBGUAW010000002.1"/>
</dbReference>
<dbReference type="PANTHER" id="PTHR43312:SF1">
    <property type="entry name" value="NADP-DEPENDENT OXIDOREDUCTASE DOMAIN-CONTAINING PROTEIN"/>
    <property type="match status" value="1"/>
</dbReference>
<name>A0ABV4TTK5_9GAMM</name>
<proteinExistence type="predicted"/>
<dbReference type="InterPro" id="IPR053135">
    <property type="entry name" value="AKR2_Oxidoreductase"/>
</dbReference>
<evidence type="ECO:0000259" key="1">
    <source>
        <dbReference type="Pfam" id="PF00248"/>
    </source>
</evidence>
<gene>
    <name evidence="2" type="ORF">ACERLL_03305</name>
</gene>
<organism evidence="2 3">
    <name type="scientific">Thiohalorhabdus methylotrophus</name>
    <dbReference type="NCBI Taxonomy" id="3242694"/>
    <lineage>
        <taxon>Bacteria</taxon>
        <taxon>Pseudomonadati</taxon>
        <taxon>Pseudomonadota</taxon>
        <taxon>Gammaproteobacteria</taxon>
        <taxon>Thiohalorhabdales</taxon>
        <taxon>Thiohalorhabdaceae</taxon>
        <taxon>Thiohalorhabdus</taxon>
    </lineage>
</organism>
<dbReference type="PANTHER" id="PTHR43312">
    <property type="entry name" value="D-THREO-ALDOSE 1-DEHYDROGENASE"/>
    <property type="match status" value="1"/>
</dbReference>
<protein>
    <submittedName>
        <fullName evidence="2">Aldo/keto reductase</fullName>
    </submittedName>
</protein>
<evidence type="ECO:0000313" key="3">
    <source>
        <dbReference type="Proteomes" id="UP001575181"/>
    </source>
</evidence>
<dbReference type="Gene3D" id="3.20.20.100">
    <property type="entry name" value="NADP-dependent oxidoreductase domain"/>
    <property type="match status" value="1"/>
</dbReference>
<keyword evidence="3" id="KW-1185">Reference proteome</keyword>
<dbReference type="Proteomes" id="UP001575181">
    <property type="component" value="Unassembled WGS sequence"/>
</dbReference>
<comment type="caution">
    <text evidence="2">The sequence shown here is derived from an EMBL/GenBank/DDBJ whole genome shotgun (WGS) entry which is preliminary data.</text>
</comment>
<dbReference type="CDD" id="cd19099">
    <property type="entry name" value="AKR_unchar"/>
    <property type="match status" value="1"/>
</dbReference>
<sequence>MLGSTNRKELPELIPGSATHEATRTYAENSGLAEGHFSDYGKEALKLSSIGLGSDFGEPSDAVDEGYRQALARGLKGGLNVIEAGLSYRYGRSARAAGAAIRAAVESGVPREALFVVGKGGFLAFEDGPPDDLAAWFKEEILKKGLGAPDELAQGMHLLTPAYIAWQVEQTRRALGVETLDAFLIDQSEVHIPELQTKEDLNTRLQKVYAVLEMMVQAGKLRSYGLATWKSCRVATNDTLFQSLTSQVGVAEKAAGDPQSHHMRLVTMPYNVNMLEGFTRFNQATGQGNVASTVQAAYQLGLYFMATHTLMGGRLLEQQPPILRQAMGELASPAQRALQFARSTPGVGTAMVSMAREEHVAEALELGRTDPMPRKAFLKMFEQAEDDAEGAEEPAGG</sequence>
<reference evidence="2 3" key="1">
    <citation type="submission" date="2024-08" db="EMBL/GenBank/DDBJ databases">
        <title>Whole-genome sequencing of halo(alkali)philic microorganisms from hypersaline lakes.</title>
        <authorList>
            <person name="Sorokin D.Y."/>
            <person name="Merkel A.Y."/>
            <person name="Messina E."/>
            <person name="Yakimov M."/>
        </authorList>
    </citation>
    <scope>NUCLEOTIDE SEQUENCE [LARGE SCALE GENOMIC DNA]</scope>
    <source>
        <strain evidence="2 3">Cl-TMA</strain>
    </source>
</reference>
<accession>A0ABV4TTK5</accession>
<feature type="domain" description="NADP-dependent oxidoreductase" evidence="1">
    <location>
        <begin position="64"/>
        <end position="367"/>
    </location>
</feature>